<evidence type="ECO:0000313" key="8">
    <source>
        <dbReference type="Proteomes" id="UP000036850"/>
    </source>
</evidence>
<dbReference type="GO" id="GO:0015171">
    <property type="term" value="F:amino acid transmembrane transporter activity"/>
    <property type="evidence" value="ECO:0007669"/>
    <property type="project" value="TreeGrafter"/>
</dbReference>
<dbReference type="EMBL" id="LFZX01000059">
    <property type="protein sequence ID" value="KNC67591.1"/>
    <property type="molecule type" value="Genomic_DNA"/>
</dbReference>
<dbReference type="PATRIC" id="fig|43658.6.peg.5887"/>
<gene>
    <name evidence="7" type="ORF">AC626_09825</name>
</gene>
<sequence>MEIWKLLFFILACFALNMTPGPNNLLSMNNARCYGFKSALIAGLGRIAAFTVMIALAASGLAVVLFASETLFLTIKVAGAAYLLWIAFNLWRSNASPVSEPESIRNRLGLAKQEFLLAAGNPKAILIFTAFLPQFVDVTANVNEQFFVLGVTFLILELVAISIYALFGVYLRQWFTKPKIAKRFNRGCATFLAISGVSLLLSRQQ</sequence>
<feature type="transmembrane region" description="Helical" evidence="6">
    <location>
        <begin position="6"/>
        <end position="26"/>
    </location>
</feature>
<dbReference type="AlphaFoldDB" id="A0A0L0ET61"/>
<evidence type="ECO:0000256" key="3">
    <source>
        <dbReference type="ARBA" id="ARBA00022692"/>
    </source>
</evidence>
<feature type="transmembrane region" description="Helical" evidence="6">
    <location>
        <begin position="47"/>
        <end position="67"/>
    </location>
</feature>
<dbReference type="OrthoDB" id="9804822at2"/>
<dbReference type="PANTHER" id="PTHR30086:SF20">
    <property type="entry name" value="ARGININE EXPORTER PROTEIN ARGO-RELATED"/>
    <property type="match status" value="1"/>
</dbReference>
<evidence type="ECO:0000256" key="4">
    <source>
        <dbReference type="ARBA" id="ARBA00022989"/>
    </source>
</evidence>
<evidence type="ECO:0000313" key="7">
    <source>
        <dbReference type="EMBL" id="KNC67591.1"/>
    </source>
</evidence>
<evidence type="ECO:0000256" key="1">
    <source>
        <dbReference type="ARBA" id="ARBA00004651"/>
    </source>
</evidence>
<feature type="transmembrane region" description="Helical" evidence="6">
    <location>
        <begin position="147"/>
        <end position="171"/>
    </location>
</feature>
<dbReference type="PANTHER" id="PTHR30086">
    <property type="entry name" value="ARGININE EXPORTER PROTEIN ARGO"/>
    <property type="match status" value="1"/>
</dbReference>
<reference evidence="8" key="1">
    <citation type="submission" date="2015-07" db="EMBL/GenBank/DDBJ databases">
        <title>Draft genome sequence of a Pseudoalteromonas rubra strain, OCN096, isolated from Kaneohe Bay, Oahu, Hawaii.</title>
        <authorList>
            <person name="Beurmann S."/>
            <person name="Ushijima B."/>
            <person name="Belcaid M."/>
            <person name="Callahan S.M."/>
            <person name="Aeby G.S."/>
        </authorList>
    </citation>
    <scope>NUCLEOTIDE SEQUENCE [LARGE SCALE GENOMIC DNA]</scope>
    <source>
        <strain evidence="8">OCN096</strain>
    </source>
</reference>
<dbReference type="Proteomes" id="UP000036850">
    <property type="component" value="Unassembled WGS sequence"/>
</dbReference>
<keyword evidence="2" id="KW-1003">Cell membrane</keyword>
<proteinExistence type="predicted"/>
<evidence type="ECO:0000256" key="6">
    <source>
        <dbReference type="SAM" id="Phobius"/>
    </source>
</evidence>
<evidence type="ECO:0000256" key="2">
    <source>
        <dbReference type="ARBA" id="ARBA00022475"/>
    </source>
</evidence>
<protein>
    <submittedName>
        <fullName evidence="7">Lysine transporter LysE</fullName>
    </submittedName>
</protein>
<feature type="transmembrane region" description="Helical" evidence="6">
    <location>
        <begin position="115"/>
        <end position="135"/>
    </location>
</feature>
<comment type="subcellular location">
    <subcellularLocation>
        <location evidence="1">Cell membrane</location>
        <topology evidence="1">Multi-pass membrane protein</topology>
    </subcellularLocation>
</comment>
<name>A0A0L0ET61_9GAMM</name>
<dbReference type="InterPro" id="IPR001123">
    <property type="entry name" value="LeuE-type"/>
</dbReference>
<feature type="transmembrane region" description="Helical" evidence="6">
    <location>
        <begin position="73"/>
        <end position="91"/>
    </location>
</feature>
<keyword evidence="5 6" id="KW-0472">Membrane</keyword>
<dbReference type="PIRSF" id="PIRSF006324">
    <property type="entry name" value="LeuE"/>
    <property type="match status" value="1"/>
</dbReference>
<keyword evidence="3 6" id="KW-0812">Transmembrane</keyword>
<organism evidence="7 8">
    <name type="scientific">Pseudoalteromonas rubra</name>
    <dbReference type="NCBI Taxonomy" id="43658"/>
    <lineage>
        <taxon>Bacteria</taxon>
        <taxon>Pseudomonadati</taxon>
        <taxon>Pseudomonadota</taxon>
        <taxon>Gammaproteobacteria</taxon>
        <taxon>Alteromonadales</taxon>
        <taxon>Pseudoalteromonadaceae</taxon>
        <taxon>Pseudoalteromonas</taxon>
    </lineage>
</organism>
<dbReference type="GO" id="GO:0005886">
    <property type="term" value="C:plasma membrane"/>
    <property type="evidence" value="ECO:0007669"/>
    <property type="project" value="UniProtKB-SubCell"/>
</dbReference>
<dbReference type="Pfam" id="PF01810">
    <property type="entry name" value="LysE"/>
    <property type="match status" value="1"/>
</dbReference>
<accession>A0A0L0ET61</accession>
<comment type="caution">
    <text evidence="7">The sequence shown here is derived from an EMBL/GenBank/DDBJ whole genome shotgun (WGS) entry which is preliminary data.</text>
</comment>
<keyword evidence="4 6" id="KW-1133">Transmembrane helix</keyword>
<evidence type="ECO:0000256" key="5">
    <source>
        <dbReference type="ARBA" id="ARBA00023136"/>
    </source>
</evidence>